<dbReference type="GO" id="GO:0016763">
    <property type="term" value="F:pentosyltransferase activity"/>
    <property type="evidence" value="ECO:0007669"/>
    <property type="project" value="InterPro"/>
</dbReference>
<dbReference type="GO" id="GO:0009274">
    <property type="term" value="C:peptidoglycan-based cell wall"/>
    <property type="evidence" value="ECO:0007669"/>
    <property type="project" value="InterPro"/>
</dbReference>
<sequence>MNLKGIVPRTWRRLKRVLLVLIVAQFVYIVILKWVNPPITLTMISSWFSLWGTDKKFHKTWVSYDEISQHAKLAVIASEDQLFPDHDGFDYKSIEKAMKHNQSSKKIRGASTISQQVAKNVFLWQGRSWIRKGLEVYFTFMIEKIWGKQRILEMYLNVAQTGDGIFGVEAASHEYYGKSAAMLNREEAAMIAACLPNPVKYTVNPPARITAWRQRKILVQMRNLAPDPDIMELVTGRK</sequence>
<comment type="subcellular location">
    <subcellularLocation>
        <location evidence="1">Cell membrane</location>
        <topology evidence="1">Single-pass membrane protein</topology>
    </subcellularLocation>
</comment>
<keyword evidence="1 3" id="KW-0808">Transferase</keyword>
<proteinExistence type="inferred from homology"/>
<keyword evidence="1" id="KW-0573">Peptidoglycan synthesis</keyword>
<comment type="catalytic activity">
    <reaction evidence="1">
        <text>[GlcNAc-(1-&gt;4)-Mur2Ac(oyl-L-Ala-gamma-D-Glu-L-Lys-D-Ala-D-Ala)](n)-di-trans,octa-cis-undecaprenyl diphosphate + beta-D-GlcNAc-(1-&gt;4)-Mur2Ac(oyl-L-Ala-gamma-D-Glu-L-Lys-D-Ala-D-Ala)-di-trans,octa-cis-undecaprenyl diphosphate = [GlcNAc-(1-&gt;4)-Mur2Ac(oyl-L-Ala-gamma-D-Glu-L-Lys-D-Ala-D-Ala)](n+1)-di-trans,octa-cis-undecaprenyl diphosphate + di-trans,octa-cis-undecaprenyl diphosphate + H(+)</text>
        <dbReference type="Rhea" id="RHEA:23708"/>
        <dbReference type="Rhea" id="RHEA-COMP:9602"/>
        <dbReference type="Rhea" id="RHEA-COMP:9603"/>
        <dbReference type="ChEBI" id="CHEBI:15378"/>
        <dbReference type="ChEBI" id="CHEBI:58405"/>
        <dbReference type="ChEBI" id="CHEBI:60033"/>
        <dbReference type="ChEBI" id="CHEBI:78435"/>
        <dbReference type="EC" id="2.4.99.28"/>
    </reaction>
</comment>
<keyword evidence="1" id="KW-1133">Transmembrane helix</keyword>
<dbReference type="InterPro" id="IPR001264">
    <property type="entry name" value="Glyco_trans_51"/>
</dbReference>
<comment type="pathway">
    <text evidence="1">Cell wall biogenesis; peptidoglycan biosynthesis.</text>
</comment>
<comment type="similarity">
    <text evidence="1">Belongs to the glycosyltransferase 51 family.</text>
</comment>
<gene>
    <name evidence="1 3" type="primary">mtgA</name>
    <name evidence="3" type="ORF">ECE50_021425</name>
</gene>
<dbReference type="Pfam" id="PF00912">
    <property type="entry name" value="Transgly"/>
    <property type="match status" value="1"/>
</dbReference>
<feature type="domain" description="Glycosyl transferase family 51" evidence="2">
    <location>
        <begin position="55"/>
        <end position="221"/>
    </location>
</feature>
<evidence type="ECO:0000313" key="3">
    <source>
        <dbReference type="EMBL" id="NSL89417.1"/>
    </source>
</evidence>
<keyword evidence="1" id="KW-0812">Transmembrane</keyword>
<dbReference type="GO" id="GO:0008360">
    <property type="term" value="P:regulation of cell shape"/>
    <property type="evidence" value="ECO:0007669"/>
    <property type="project" value="UniProtKB-KW"/>
</dbReference>
<reference evidence="3" key="1">
    <citation type="submission" date="2020-05" db="EMBL/GenBank/DDBJ databases">
        <title>Chitinophaga laudate sp. nov., isolated from a tropical peat swamp.</title>
        <authorList>
            <person name="Goh C.B.S."/>
            <person name="Lee M.S."/>
            <person name="Parimannan S."/>
            <person name="Pasbakhsh P."/>
            <person name="Yule C.M."/>
            <person name="Rajandas H."/>
            <person name="Loke S."/>
            <person name="Croft L."/>
            <person name="Tan J.B.L."/>
        </authorList>
    </citation>
    <scope>NUCLEOTIDE SEQUENCE</scope>
    <source>
        <strain evidence="3">Mgbs1</strain>
    </source>
</reference>
<dbReference type="SUPFAM" id="SSF53955">
    <property type="entry name" value="Lysozyme-like"/>
    <property type="match status" value="1"/>
</dbReference>
<keyword evidence="1" id="KW-1003">Cell membrane</keyword>
<dbReference type="EC" id="2.4.99.28" evidence="1"/>
<dbReference type="GO" id="GO:0008955">
    <property type="term" value="F:peptidoglycan glycosyltransferase activity"/>
    <property type="evidence" value="ECO:0007669"/>
    <property type="project" value="UniProtKB-UniRule"/>
</dbReference>
<dbReference type="InterPro" id="IPR011812">
    <property type="entry name" value="Pep_trsgly"/>
</dbReference>
<dbReference type="GO" id="GO:0009252">
    <property type="term" value="P:peptidoglycan biosynthetic process"/>
    <property type="evidence" value="ECO:0007669"/>
    <property type="project" value="UniProtKB-UniRule"/>
</dbReference>
<dbReference type="AlphaFoldDB" id="A0A433WEV6"/>
<dbReference type="HAMAP" id="MF_00766">
    <property type="entry name" value="PGT_MtgA"/>
    <property type="match status" value="1"/>
</dbReference>
<dbReference type="PANTHER" id="PTHR30400:SF0">
    <property type="entry name" value="BIOSYNTHETIC PEPTIDOGLYCAN TRANSGLYCOSYLASE"/>
    <property type="match status" value="1"/>
</dbReference>
<keyword evidence="1" id="KW-0961">Cell wall biogenesis/degradation</keyword>
<feature type="transmembrane region" description="Helical" evidence="1">
    <location>
        <begin position="17"/>
        <end position="35"/>
    </location>
</feature>
<organism evidence="3 4">
    <name type="scientific">Chitinophaga solisilvae</name>
    <dbReference type="NCBI Taxonomy" id="1233460"/>
    <lineage>
        <taxon>Bacteria</taxon>
        <taxon>Pseudomonadati</taxon>
        <taxon>Bacteroidota</taxon>
        <taxon>Chitinophagia</taxon>
        <taxon>Chitinophagales</taxon>
        <taxon>Chitinophagaceae</taxon>
        <taxon>Chitinophaga</taxon>
    </lineage>
</organism>
<dbReference type="EMBL" id="RIAR02000001">
    <property type="protein sequence ID" value="NSL89417.1"/>
    <property type="molecule type" value="Genomic_DNA"/>
</dbReference>
<keyword evidence="4" id="KW-1185">Reference proteome</keyword>
<dbReference type="Proteomes" id="UP000281028">
    <property type="component" value="Unassembled WGS sequence"/>
</dbReference>
<keyword evidence="1" id="KW-0472">Membrane</keyword>
<evidence type="ECO:0000256" key="1">
    <source>
        <dbReference type="HAMAP-Rule" id="MF_00766"/>
    </source>
</evidence>
<comment type="caution">
    <text evidence="3">The sequence shown here is derived from an EMBL/GenBank/DDBJ whole genome shotgun (WGS) entry which is preliminary data.</text>
</comment>
<dbReference type="InterPro" id="IPR036950">
    <property type="entry name" value="PBP_transglycosylase"/>
</dbReference>
<name>A0A433WEV6_9BACT</name>
<evidence type="ECO:0000313" key="4">
    <source>
        <dbReference type="Proteomes" id="UP000281028"/>
    </source>
</evidence>
<dbReference type="GO" id="GO:0005886">
    <property type="term" value="C:plasma membrane"/>
    <property type="evidence" value="ECO:0007669"/>
    <property type="project" value="UniProtKB-SubCell"/>
</dbReference>
<dbReference type="Gene3D" id="1.10.3810.10">
    <property type="entry name" value="Biosynthetic peptidoglycan transglycosylase-like"/>
    <property type="match status" value="1"/>
</dbReference>
<comment type="function">
    <text evidence="1">Peptidoglycan polymerase that catalyzes glycan chain elongation from lipid-linked precursors.</text>
</comment>
<evidence type="ECO:0000259" key="2">
    <source>
        <dbReference type="Pfam" id="PF00912"/>
    </source>
</evidence>
<dbReference type="NCBIfam" id="TIGR02070">
    <property type="entry name" value="mono_pep_trsgly"/>
    <property type="match status" value="1"/>
</dbReference>
<keyword evidence="1" id="KW-0133">Cell shape</keyword>
<dbReference type="OrthoDB" id="9766909at2"/>
<dbReference type="InterPro" id="IPR023346">
    <property type="entry name" value="Lysozyme-like_dom_sf"/>
</dbReference>
<dbReference type="GO" id="GO:0071555">
    <property type="term" value="P:cell wall organization"/>
    <property type="evidence" value="ECO:0007669"/>
    <property type="project" value="UniProtKB-KW"/>
</dbReference>
<accession>A0A433WEV6</accession>
<protein>
    <recommendedName>
        <fullName evidence="1">Biosynthetic peptidoglycan transglycosylase</fullName>
        <ecNumber evidence="1">2.4.99.28</ecNumber>
    </recommendedName>
    <alternativeName>
        <fullName evidence="1">Glycan polymerase</fullName>
    </alternativeName>
    <alternativeName>
        <fullName evidence="1">Peptidoglycan glycosyltransferase MtgA</fullName>
        <shortName evidence="1">PGT</shortName>
    </alternativeName>
</protein>
<dbReference type="PANTHER" id="PTHR30400">
    <property type="entry name" value="MONOFUNCTIONAL BIOSYNTHETIC PEPTIDOGLYCAN TRANSGLYCOSYLASE"/>
    <property type="match status" value="1"/>
</dbReference>
<keyword evidence="1 3" id="KW-0328">Glycosyltransferase</keyword>